<dbReference type="SUPFAM" id="SSF46774">
    <property type="entry name" value="ARID-like"/>
    <property type="match status" value="1"/>
</dbReference>
<feature type="region of interest" description="Disordered" evidence="14">
    <location>
        <begin position="1397"/>
        <end position="1418"/>
    </location>
</feature>
<keyword evidence="6" id="KW-0677">Repeat</keyword>
<dbReference type="FunFam" id="1.10.150.60:FF:000016">
    <property type="entry name" value="Putative Lysine-specific demethylase 5B"/>
    <property type="match status" value="1"/>
</dbReference>
<evidence type="ECO:0000256" key="3">
    <source>
        <dbReference type="ARBA" id="ARBA00006801"/>
    </source>
</evidence>
<sequence>MRLNEKSIHADMMAGSATDDRKAIAPPCTGPLDLSTVKRTSSTTPRTRPRIFGLQEAPTYHPTELEFKDPIRYIQSIRPEAEKFGIVKIIPPDTYKPGFAINTKDFRFKTRVQKLNSMEGETRANVNYLEQLYKFHRLHGHPINKVPQLDKRPIDLFRLKKEVARRGGYQKVTKQKKWAEIGRDLGYTRKQCTSMSNALKSAFGRIILPYEIWLMEHKEEVEANTTATTTTTSFMSSSPDSSYATSSPTPPPPPVPPAQTRSSSSSSSSSSSTAHIAPPATTTNDLGQVCEVCNTGDNEDAILLCDGCDSGYHMYCLNPPLQAVPKSDWFCVKCLTASGRDYGFEDGSEYSLESFQKLCSKFKTDWFANKHHHRDNIISEEDCEDEFWRLVENPHETCQVEYGADLHSTMHGSGFPSIEGGGESVAHRSGGNALWNLNVLPVLPNSLFTHIKTDISGMMVPWLYVGMCFSAFCWHNEDHYTYSINYMHFGETKTWYGVPGSDTAKFEATMRAAVPELFEQQPDLLFELVTMLSPERLIKENVKVYAVDQRPGQFVVTFPKAYHSGFNHGFNFCEAVNFAPLEWIEHGLECVNLYKKYRRQPCFSHDELLVTAANADHSAQVANWLQGALMEMQQRETEERREFLRKYRNIKRITEDKPLPEDLQQCDYCHCYVYLSRVTCECTTKACCLHHVAELCHCDISKKTLTYRYTDEQLEMLVRAVTQRANAGTTAWNDMAKQVLSNDPNPSLETMQRLLDDAKRQGASVRETRWLQTYVDKVTEWLNEANKLIVRRSAFQSKATTTTATATMMPAHDYTGKRYKRMGDLLDLTTTIAFHPPEVEQLRDTYDRLTQFHANMIQALDQQQYQDMHSQYNVFKSLLEEGMSLGGDFPEMLQLKEIVDRKEWYDEAASAIQNPNAAVNVLDKLVSDAAHCKIPHNDSTYLALKQRQGHTTDWMSRARHMLNGSRRTHPVTRQEIQQLVEDGKRLPNSSMHNKIHSLANSALDVIEQIDEILGYARDSERLADRPGMKDLHRVLKLAHTLPIKVEGTDQLQDEAVRMDGWIGKVRKIFGSIQHGKTFDATVENLADNVKRVTRDTIGVLHNDTSMEQDLYCFCHGPESGLMIECDVCHEWYHSPCVNMLPKDAELDQSFVCPICDNTRNKRSTLRINADDLITVVDDAEQLLFVPKVFPALSDTVMRFKLYRSRLQTFCNKEFTVEDIPAIKKYLRGIEGLKINMDHEADVLQSKLMSIDLSKPPPSSPMQPPQNQATPILQSPQIVPKQQQQQQEAPSKQQQHEPPSQMSPKQQQQDPPPKKHKSLKHHPKHNPWLPRTAAGPFQSDVYCVCQRAFNLNEATSPMIGCDTCHGWFHIECVNFTRTDLLSMDRYSCIECLNKNRRSPPSLSAATVPHQKSPAMANSSPTTIRIKLNRTQLPSPTSSSSSSSNTSLPATTTAKRKLSFNDDPPYQHSSSHKQSKLSSSSSSSSAPPPPPSALVAFTPTTSISPSNQ</sequence>
<comment type="cofactor">
    <cofactor evidence="1">
        <name>Fe(2+)</name>
        <dbReference type="ChEBI" id="CHEBI:29033"/>
    </cofactor>
</comment>
<dbReference type="VEuPathDB" id="FungiDB:LCOR_08464.1"/>
<dbReference type="Pfam" id="PF08429">
    <property type="entry name" value="PLU-1"/>
    <property type="match status" value="1"/>
</dbReference>
<gene>
    <name evidence="19" type="ORF">LCOR_08464.1</name>
</gene>
<evidence type="ECO:0000259" key="15">
    <source>
        <dbReference type="PROSITE" id="PS50016"/>
    </source>
</evidence>
<dbReference type="Pfam" id="PF02928">
    <property type="entry name" value="zf-C5HC2"/>
    <property type="match status" value="1"/>
</dbReference>
<dbReference type="EC" id="1.14.11.67" evidence="4"/>
<organism evidence="19 20">
    <name type="scientific">Lichtheimia corymbifera JMRC:FSU:9682</name>
    <dbReference type="NCBI Taxonomy" id="1263082"/>
    <lineage>
        <taxon>Eukaryota</taxon>
        <taxon>Fungi</taxon>
        <taxon>Fungi incertae sedis</taxon>
        <taxon>Mucoromycota</taxon>
        <taxon>Mucoromycotina</taxon>
        <taxon>Mucoromycetes</taxon>
        <taxon>Mucorales</taxon>
        <taxon>Lichtheimiaceae</taxon>
        <taxon>Lichtheimia</taxon>
    </lineage>
</organism>
<dbReference type="InterPro" id="IPR048615">
    <property type="entry name" value="KDM5_C-hel"/>
</dbReference>
<dbReference type="Gene3D" id="1.10.150.60">
    <property type="entry name" value="ARID DNA-binding domain"/>
    <property type="match status" value="1"/>
</dbReference>
<feature type="compositionally biased region" description="Low complexity" evidence="14">
    <location>
        <begin position="1474"/>
        <end position="1483"/>
    </location>
</feature>
<comment type="caution">
    <text evidence="19">The sequence shown here is derived from an EMBL/GenBank/DDBJ whole genome shotgun (WGS) entry which is preliminary data.</text>
</comment>
<dbReference type="GO" id="GO:0003677">
    <property type="term" value="F:DNA binding"/>
    <property type="evidence" value="ECO:0007669"/>
    <property type="project" value="InterPro"/>
</dbReference>
<feature type="compositionally biased region" description="Low complexity" evidence="14">
    <location>
        <begin position="1276"/>
        <end position="1308"/>
    </location>
</feature>
<dbReference type="PROSITE" id="PS51011">
    <property type="entry name" value="ARID"/>
    <property type="match status" value="1"/>
</dbReference>
<evidence type="ECO:0000256" key="5">
    <source>
        <dbReference type="ARBA" id="ARBA00022723"/>
    </source>
</evidence>
<dbReference type="CDD" id="cd15545">
    <property type="entry name" value="PHD_BAZ2A_like"/>
    <property type="match status" value="1"/>
</dbReference>
<evidence type="ECO:0000256" key="7">
    <source>
        <dbReference type="ARBA" id="ARBA00022771"/>
    </source>
</evidence>
<dbReference type="InterPro" id="IPR001965">
    <property type="entry name" value="Znf_PHD"/>
</dbReference>
<dbReference type="PROSITE" id="PS50016">
    <property type="entry name" value="ZF_PHD_2"/>
    <property type="match status" value="3"/>
</dbReference>
<keyword evidence="7 13" id="KW-0863">Zinc-finger</keyword>
<dbReference type="SMART" id="SM00249">
    <property type="entry name" value="PHD"/>
    <property type="match status" value="3"/>
</dbReference>
<dbReference type="SMART" id="SM00558">
    <property type="entry name" value="JmjC"/>
    <property type="match status" value="1"/>
</dbReference>
<dbReference type="PANTHER" id="PTHR10694:SF33">
    <property type="entry name" value="LYSINE-SPECIFIC DEMETHYLASE 5"/>
    <property type="match status" value="1"/>
</dbReference>
<feature type="domain" description="JmjN" evidence="17">
    <location>
        <begin position="57"/>
        <end position="98"/>
    </location>
</feature>
<evidence type="ECO:0000256" key="13">
    <source>
        <dbReference type="PROSITE-ProRule" id="PRU00146"/>
    </source>
</evidence>
<keyword evidence="10" id="KW-0408">Iron</keyword>
<dbReference type="InterPro" id="IPR019786">
    <property type="entry name" value="Zinc_finger_PHD-type_CS"/>
</dbReference>
<dbReference type="InterPro" id="IPR004198">
    <property type="entry name" value="Znf_C5HC2"/>
</dbReference>
<feature type="domain" description="PHD-type" evidence="15">
    <location>
        <begin position="287"/>
        <end position="337"/>
    </location>
</feature>
<dbReference type="InterPro" id="IPR019787">
    <property type="entry name" value="Znf_PHD-finger"/>
</dbReference>
<dbReference type="GO" id="GO:0006355">
    <property type="term" value="P:regulation of DNA-templated transcription"/>
    <property type="evidence" value="ECO:0007669"/>
    <property type="project" value="TreeGrafter"/>
</dbReference>
<dbReference type="Gene3D" id="2.60.120.650">
    <property type="entry name" value="Cupin"/>
    <property type="match status" value="2"/>
</dbReference>
<feature type="compositionally biased region" description="Low complexity" evidence="14">
    <location>
        <begin position="258"/>
        <end position="272"/>
    </location>
</feature>
<dbReference type="InterPro" id="IPR013637">
    <property type="entry name" value="Lys_sp_deMease-like_dom"/>
</dbReference>
<keyword evidence="20" id="KW-1185">Reference proteome</keyword>
<dbReference type="STRING" id="1263082.A0A068S5B7"/>
<dbReference type="InterPro" id="IPR013083">
    <property type="entry name" value="Znf_RING/FYVE/PHD"/>
</dbReference>
<evidence type="ECO:0000259" key="18">
    <source>
        <dbReference type="PROSITE" id="PS51184"/>
    </source>
</evidence>
<dbReference type="Gene3D" id="3.30.40.10">
    <property type="entry name" value="Zinc/RING finger domain, C3HC4 (zinc finger)"/>
    <property type="match status" value="2"/>
</dbReference>
<feature type="compositionally biased region" description="Pro residues" evidence="14">
    <location>
        <begin position="248"/>
        <end position="257"/>
    </location>
</feature>
<feature type="region of interest" description="Disordered" evidence="14">
    <location>
        <begin position="1250"/>
        <end position="1269"/>
    </location>
</feature>
<dbReference type="GO" id="GO:0034647">
    <property type="term" value="F:histone H3K4me/H3K4me2/H3K4me3 demethylase activity"/>
    <property type="evidence" value="ECO:0007669"/>
    <property type="project" value="UniProtKB-EC"/>
</dbReference>
<dbReference type="Pfam" id="PF02373">
    <property type="entry name" value="JmjC"/>
    <property type="match status" value="1"/>
</dbReference>
<evidence type="ECO:0000256" key="2">
    <source>
        <dbReference type="ARBA" id="ARBA00004123"/>
    </source>
</evidence>
<evidence type="ECO:0000256" key="6">
    <source>
        <dbReference type="ARBA" id="ARBA00022737"/>
    </source>
</evidence>
<dbReference type="PANTHER" id="PTHR10694">
    <property type="entry name" value="LYSINE-SPECIFIC DEMETHYLASE"/>
    <property type="match status" value="1"/>
</dbReference>
<proteinExistence type="inferred from homology"/>
<feature type="region of interest" description="Disordered" evidence="14">
    <location>
        <begin position="1430"/>
        <end position="1506"/>
    </location>
</feature>
<protein>
    <recommendedName>
        <fullName evidence="4">[histone H3]-trimethyl-L-lysine(4) demethylase</fullName>
        <ecNumber evidence="4">1.14.11.67</ecNumber>
    </recommendedName>
</protein>
<dbReference type="SMART" id="SM00501">
    <property type="entry name" value="BRIGHT"/>
    <property type="match status" value="1"/>
</dbReference>
<feature type="domain" description="PHD-type" evidence="15">
    <location>
        <begin position="1109"/>
        <end position="1158"/>
    </location>
</feature>
<comment type="subcellular location">
    <subcellularLocation>
        <location evidence="2">Nucleus</location>
    </subcellularLocation>
</comment>
<evidence type="ECO:0000256" key="1">
    <source>
        <dbReference type="ARBA" id="ARBA00001954"/>
    </source>
</evidence>
<feature type="region of interest" description="Disordered" evidence="14">
    <location>
        <begin position="15"/>
        <end position="47"/>
    </location>
</feature>
<feature type="region of interest" description="Disordered" evidence="14">
    <location>
        <begin position="1276"/>
        <end position="1331"/>
    </location>
</feature>
<dbReference type="EMBL" id="CBTN010000047">
    <property type="protein sequence ID" value="CDH57538.1"/>
    <property type="molecule type" value="Genomic_DNA"/>
</dbReference>
<dbReference type="PROSITE" id="PS51184">
    <property type="entry name" value="JMJC"/>
    <property type="match status" value="1"/>
</dbReference>
<dbReference type="InterPro" id="IPR036431">
    <property type="entry name" value="ARID_dom_sf"/>
</dbReference>
<feature type="compositionally biased region" description="Pro residues" evidence="14">
    <location>
        <begin position="1254"/>
        <end position="1263"/>
    </location>
</feature>
<feature type="domain" description="PHD-type" evidence="15">
    <location>
        <begin position="1339"/>
        <end position="1393"/>
    </location>
</feature>
<evidence type="ECO:0000256" key="11">
    <source>
        <dbReference type="ARBA" id="ARBA00023242"/>
    </source>
</evidence>
<evidence type="ECO:0000259" key="17">
    <source>
        <dbReference type="PROSITE" id="PS51183"/>
    </source>
</evidence>
<dbReference type="Pfam" id="PF02375">
    <property type="entry name" value="JmjN"/>
    <property type="match status" value="1"/>
</dbReference>
<dbReference type="Proteomes" id="UP000027586">
    <property type="component" value="Unassembled WGS sequence"/>
</dbReference>
<dbReference type="Pfam" id="PF01388">
    <property type="entry name" value="ARID"/>
    <property type="match status" value="1"/>
</dbReference>
<feature type="compositionally biased region" description="Polar residues" evidence="14">
    <location>
        <begin position="1496"/>
        <end position="1506"/>
    </location>
</feature>
<keyword evidence="11" id="KW-0539">Nucleus</keyword>
<evidence type="ECO:0000256" key="8">
    <source>
        <dbReference type="ARBA" id="ARBA00022833"/>
    </source>
</evidence>
<dbReference type="PROSITE" id="PS01359">
    <property type="entry name" value="ZF_PHD_1"/>
    <property type="match status" value="3"/>
</dbReference>
<dbReference type="InterPro" id="IPR011011">
    <property type="entry name" value="Znf_FYVE_PHD"/>
</dbReference>
<evidence type="ECO:0000256" key="10">
    <source>
        <dbReference type="ARBA" id="ARBA00023004"/>
    </source>
</evidence>
<reference evidence="19" key="1">
    <citation type="submission" date="2013-08" db="EMBL/GenBank/DDBJ databases">
        <title>Gene expansion shapes genome architecture in the human pathogen Lichtheimia corymbifera: an evolutionary genomics analysis in the ancient terrestrial Mucorales (Mucoromycotina).</title>
        <authorList>
            <person name="Schwartze V.U."/>
            <person name="Winter S."/>
            <person name="Shelest E."/>
            <person name="Marcet-Houben M."/>
            <person name="Horn F."/>
            <person name="Wehner S."/>
            <person name="Hoffmann K."/>
            <person name="Riege K."/>
            <person name="Sammeth M."/>
            <person name="Nowrousian M."/>
            <person name="Valiante V."/>
            <person name="Linde J."/>
            <person name="Jacobsen I.D."/>
            <person name="Marz M."/>
            <person name="Brakhage A.A."/>
            <person name="Gabaldon T."/>
            <person name="Bocker S."/>
            <person name="Voigt K."/>
        </authorList>
    </citation>
    <scope>NUCLEOTIDE SEQUENCE [LARGE SCALE GENOMIC DNA]</scope>
    <source>
        <strain evidence="19">FSU 9682</strain>
    </source>
</reference>
<dbReference type="InterPro" id="IPR001606">
    <property type="entry name" value="ARID_dom"/>
</dbReference>
<evidence type="ECO:0000256" key="14">
    <source>
        <dbReference type="SAM" id="MobiDB-lite"/>
    </source>
</evidence>
<feature type="compositionally biased region" description="Low complexity" evidence="14">
    <location>
        <begin position="225"/>
        <end position="247"/>
    </location>
</feature>
<name>A0A068S5B7_9FUNG</name>
<feature type="domain" description="ARID" evidence="16">
    <location>
        <begin position="122"/>
        <end position="215"/>
    </location>
</feature>
<evidence type="ECO:0000313" key="19">
    <source>
        <dbReference type="EMBL" id="CDH57538.1"/>
    </source>
</evidence>
<dbReference type="InterPro" id="IPR003349">
    <property type="entry name" value="JmjN"/>
</dbReference>
<dbReference type="PROSITE" id="PS51183">
    <property type="entry name" value="JMJN"/>
    <property type="match status" value="1"/>
</dbReference>
<dbReference type="GO" id="GO:0005634">
    <property type="term" value="C:nucleus"/>
    <property type="evidence" value="ECO:0007669"/>
    <property type="project" value="UniProtKB-SubCell"/>
</dbReference>
<dbReference type="SUPFAM" id="SSF51197">
    <property type="entry name" value="Clavaminate synthase-like"/>
    <property type="match status" value="1"/>
</dbReference>
<dbReference type="InterPro" id="IPR003347">
    <property type="entry name" value="JmjC_dom"/>
</dbReference>
<dbReference type="SUPFAM" id="SSF57903">
    <property type="entry name" value="FYVE/PHD zinc finger"/>
    <property type="match status" value="3"/>
</dbReference>
<feature type="compositionally biased region" description="Low complexity" evidence="14">
    <location>
        <begin position="1431"/>
        <end position="1451"/>
    </location>
</feature>
<comment type="similarity">
    <text evidence="3">Belongs to the JARID1 histone demethylase family.</text>
</comment>
<dbReference type="GO" id="GO:0008270">
    <property type="term" value="F:zinc ion binding"/>
    <property type="evidence" value="ECO:0007669"/>
    <property type="project" value="UniProtKB-KW"/>
</dbReference>
<feature type="compositionally biased region" description="Basic residues" evidence="14">
    <location>
        <begin position="1313"/>
        <end position="1324"/>
    </location>
</feature>
<dbReference type="GO" id="GO:0000785">
    <property type="term" value="C:chromatin"/>
    <property type="evidence" value="ECO:0007669"/>
    <property type="project" value="TreeGrafter"/>
</dbReference>
<dbReference type="CDD" id="cd16100">
    <property type="entry name" value="ARID"/>
    <property type="match status" value="1"/>
</dbReference>
<evidence type="ECO:0000256" key="4">
    <source>
        <dbReference type="ARBA" id="ARBA00012902"/>
    </source>
</evidence>
<feature type="domain" description="JmjC" evidence="18">
    <location>
        <begin position="429"/>
        <end position="595"/>
    </location>
</feature>
<comment type="catalytic activity">
    <reaction evidence="12">
        <text>N(6),N(6),N(6)-trimethyl-L-lysyl(4)-[histone H3] + 3 2-oxoglutarate + 3 O2 = L-lysyl(4)-[histone H3] + 3 formaldehyde + 3 succinate + 3 CO2</text>
        <dbReference type="Rhea" id="RHEA:60208"/>
        <dbReference type="Rhea" id="RHEA-COMP:15537"/>
        <dbReference type="Rhea" id="RHEA-COMP:15547"/>
        <dbReference type="ChEBI" id="CHEBI:15379"/>
        <dbReference type="ChEBI" id="CHEBI:16526"/>
        <dbReference type="ChEBI" id="CHEBI:16810"/>
        <dbReference type="ChEBI" id="CHEBI:16842"/>
        <dbReference type="ChEBI" id="CHEBI:29969"/>
        <dbReference type="ChEBI" id="CHEBI:30031"/>
        <dbReference type="ChEBI" id="CHEBI:61961"/>
        <dbReference type="EC" id="1.14.11.67"/>
    </reaction>
</comment>
<dbReference type="OrthoDB" id="1678912at2759"/>
<dbReference type="Pfam" id="PF00628">
    <property type="entry name" value="PHD"/>
    <property type="match status" value="3"/>
</dbReference>
<dbReference type="CDD" id="cd15518">
    <property type="entry name" value="PHD_Ecm5p_Lid2p_like"/>
    <property type="match status" value="1"/>
</dbReference>
<accession>A0A068S5B7</accession>
<feature type="region of interest" description="Disordered" evidence="14">
    <location>
        <begin position="223"/>
        <end position="280"/>
    </location>
</feature>
<dbReference type="SMART" id="SM00545">
    <property type="entry name" value="JmjN"/>
    <property type="match status" value="1"/>
</dbReference>
<evidence type="ECO:0000256" key="9">
    <source>
        <dbReference type="ARBA" id="ARBA00023002"/>
    </source>
</evidence>
<evidence type="ECO:0000256" key="12">
    <source>
        <dbReference type="ARBA" id="ARBA00048734"/>
    </source>
</evidence>
<keyword evidence="9" id="KW-0560">Oxidoreductase</keyword>
<dbReference type="Pfam" id="PF21323">
    <property type="entry name" value="KDM5_C-hel"/>
    <property type="match status" value="1"/>
</dbReference>
<dbReference type="SMART" id="SM01014">
    <property type="entry name" value="ARID"/>
    <property type="match status" value="1"/>
</dbReference>
<evidence type="ECO:0000259" key="16">
    <source>
        <dbReference type="PROSITE" id="PS51011"/>
    </source>
</evidence>
<keyword evidence="5" id="KW-0479">Metal-binding</keyword>
<keyword evidence="8" id="KW-0862">Zinc</keyword>
<evidence type="ECO:0000313" key="20">
    <source>
        <dbReference type="Proteomes" id="UP000027586"/>
    </source>
</evidence>